<evidence type="ECO:0000256" key="5">
    <source>
        <dbReference type="PIRSR" id="PIRSR604450-51"/>
    </source>
</evidence>
<dbReference type="EMBL" id="ACKX01000043">
    <property type="protein sequence ID" value="EEJ52337.1"/>
    <property type="molecule type" value="Genomic_DNA"/>
</dbReference>
<dbReference type="AlphaFoldDB" id="C2KV63"/>
<evidence type="ECO:0000313" key="7">
    <source>
        <dbReference type="EMBL" id="EEJ52337.1"/>
    </source>
</evidence>
<dbReference type="PANTHER" id="PTHR43515">
    <property type="entry name" value="THREONINE SYNTHASE-LIKE 1"/>
    <property type="match status" value="1"/>
</dbReference>
<dbReference type="InterPro" id="IPR037158">
    <property type="entry name" value="Thr_synth_N_sf"/>
</dbReference>
<dbReference type="InterPro" id="IPR004450">
    <property type="entry name" value="Thr_synthase-like"/>
</dbReference>
<dbReference type="NCBIfam" id="TIGR00260">
    <property type="entry name" value="thrC"/>
    <property type="match status" value="1"/>
</dbReference>
<dbReference type="InterPro" id="IPR029144">
    <property type="entry name" value="Thr_synth_N"/>
</dbReference>
<proteinExistence type="inferred from homology"/>
<protein>
    <recommendedName>
        <fullName evidence="4">Threonine synthase</fullName>
        <ecNumber evidence="4">4.2.3.1</ecNumber>
    </recommendedName>
</protein>
<evidence type="ECO:0000256" key="2">
    <source>
        <dbReference type="ARBA" id="ARBA00005517"/>
    </source>
</evidence>
<dbReference type="Pfam" id="PF24857">
    <property type="entry name" value="THR4_C"/>
    <property type="match status" value="1"/>
</dbReference>
<dbReference type="SUPFAM" id="SSF53686">
    <property type="entry name" value="Tryptophan synthase beta subunit-like PLP-dependent enzymes"/>
    <property type="match status" value="1"/>
</dbReference>
<accession>C2KV63</accession>
<dbReference type="InParanoid" id="C2KV63"/>
<dbReference type="Gene3D" id="3.40.50.1100">
    <property type="match status" value="2"/>
</dbReference>
<name>C2KV63_9FIRM</name>
<dbReference type="CDD" id="cd01560">
    <property type="entry name" value="Thr-synth_2"/>
    <property type="match status" value="1"/>
</dbReference>
<gene>
    <name evidence="7" type="primary">thrC</name>
    <name evidence="7" type="ORF">HMPREF6123_0382</name>
</gene>
<evidence type="ECO:0000259" key="6">
    <source>
        <dbReference type="Pfam" id="PF14821"/>
    </source>
</evidence>
<dbReference type="PANTHER" id="PTHR43515:SF1">
    <property type="entry name" value="THREONINE SYNTHASE-LIKE 1"/>
    <property type="match status" value="1"/>
</dbReference>
<dbReference type="Pfam" id="PF14821">
    <property type="entry name" value="Thr_synth_N"/>
    <property type="match status" value="1"/>
</dbReference>
<evidence type="ECO:0000256" key="3">
    <source>
        <dbReference type="ARBA" id="ARBA00022898"/>
    </source>
</evidence>
<keyword evidence="3 5" id="KW-0663">Pyridoxal phosphate</keyword>
<dbReference type="Proteomes" id="UP000004121">
    <property type="component" value="Unassembled WGS sequence"/>
</dbReference>
<sequence>MSSKGENMVYQSTRGGEENVSPSLAIVQGLAKDGGLFVPQEMPKLEKSLEDYAELSYQDLAYEIMKLYLTDFTEEELRYCINSAYDDKFSTKEIAPVVKKGDSYYLELFHGRTLAFKDMALSILPYLMKVSCKKNQIQEKIVILTATSGDTGKAAMEGFCDVDGCEIIVFYPKDGVSPFQERQMRAQKGENTHVAAILGNFDDAQSGVKKIFSDKAYQEKLLEKGYRLSSANSINIGRLVPQIVYYVYAYCRLQKSGELKAGESLNASVPTGNFGNILAAYCAKGMGLPLGKLLCASNDNKVLTDFFRTGIYDKNRPFHVTTSPSMDILISSNLERLLYFAGENAEECKKLMEELKDKGKYRISEAMEKELKDFYSGYGKEAEGSHSIFQTYKETGYVLDPHTAVAKVVADHYAYEQGRRDKCLVVSTASPYKFSQTVLKALKEPVPQDVFEGIEALEKLWKEPIPAPVKEVEEGEIRHSTVCSVEDMEATVSHFLLS</sequence>
<comment type="cofactor">
    <cofactor evidence="1 5">
        <name>pyridoxal 5'-phosphate</name>
        <dbReference type="ChEBI" id="CHEBI:597326"/>
    </cofactor>
</comment>
<comment type="similarity">
    <text evidence="2">Belongs to the threonine synthase family.</text>
</comment>
<dbReference type="STRING" id="585501.HMPREF6123_0382"/>
<dbReference type="GO" id="GO:0009088">
    <property type="term" value="P:threonine biosynthetic process"/>
    <property type="evidence" value="ECO:0007669"/>
    <property type="project" value="UniProtKB-UniRule"/>
</dbReference>
<evidence type="ECO:0000256" key="4">
    <source>
        <dbReference type="NCBIfam" id="TIGR00260"/>
    </source>
</evidence>
<feature type="domain" description="Threonine synthase N-terminal" evidence="6">
    <location>
        <begin position="10"/>
        <end position="85"/>
    </location>
</feature>
<comment type="caution">
    <text evidence="7">The sequence shown here is derived from an EMBL/GenBank/DDBJ whole genome shotgun (WGS) entry which is preliminary data.</text>
</comment>
<organism evidence="7 8">
    <name type="scientific">Oribacterium sinus F0268</name>
    <dbReference type="NCBI Taxonomy" id="585501"/>
    <lineage>
        <taxon>Bacteria</taxon>
        <taxon>Bacillati</taxon>
        <taxon>Bacillota</taxon>
        <taxon>Clostridia</taxon>
        <taxon>Lachnospirales</taxon>
        <taxon>Lachnospiraceae</taxon>
        <taxon>Oribacterium</taxon>
    </lineage>
</organism>
<evidence type="ECO:0000256" key="1">
    <source>
        <dbReference type="ARBA" id="ARBA00001933"/>
    </source>
</evidence>
<keyword evidence="8" id="KW-1185">Reference proteome</keyword>
<dbReference type="EC" id="4.2.3.1" evidence="4"/>
<keyword evidence="7" id="KW-0456">Lyase</keyword>
<feature type="modified residue" description="N6-(pyridoxal phosphate)lysine" evidence="5">
    <location>
        <position position="117"/>
    </location>
</feature>
<dbReference type="GO" id="GO:0004795">
    <property type="term" value="F:threonine synthase activity"/>
    <property type="evidence" value="ECO:0007669"/>
    <property type="project" value="UniProtKB-UniRule"/>
</dbReference>
<dbReference type="HOGENOM" id="CLU_015170_3_1_9"/>
<dbReference type="eggNOG" id="COG0498">
    <property type="taxonomic scope" value="Bacteria"/>
</dbReference>
<dbReference type="InterPro" id="IPR036052">
    <property type="entry name" value="TrpB-like_PALP_sf"/>
</dbReference>
<dbReference type="Gene3D" id="3.90.1380.10">
    <property type="entry name" value="Threonine synthase, N-terminal domain"/>
    <property type="match status" value="1"/>
</dbReference>
<reference evidence="7 8" key="1">
    <citation type="submission" date="2009-04" db="EMBL/GenBank/DDBJ databases">
        <authorList>
            <person name="Qin X."/>
            <person name="Bachman B."/>
            <person name="Battles P."/>
            <person name="Bell A."/>
            <person name="Bess C."/>
            <person name="Bickham C."/>
            <person name="Chaboub L."/>
            <person name="Chen D."/>
            <person name="Coyle M."/>
            <person name="Deiros D.R."/>
            <person name="Dinh H."/>
            <person name="Forbes L."/>
            <person name="Fowler G."/>
            <person name="Francisco L."/>
            <person name="Fu Q."/>
            <person name="Gubbala S."/>
            <person name="Hale W."/>
            <person name="Han Y."/>
            <person name="Hemphill L."/>
            <person name="Highlander S.K."/>
            <person name="Hirani K."/>
            <person name="Hogues M."/>
            <person name="Jackson L."/>
            <person name="Jakkamsetti A."/>
            <person name="Javaid M."/>
            <person name="Jiang H."/>
            <person name="Korchina V."/>
            <person name="Kovar C."/>
            <person name="Lara F."/>
            <person name="Lee S."/>
            <person name="Mata R."/>
            <person name="Mathew T."/>
            <person name="Moen C."/>
            <person name="Morales K."/>
            <person name="Munidasa M."/>
            <person name="Nazareth L."/>
            <person name="Ngo R."/>
            <person name="Nguyen L."/>
            <person name="Okwuonu G."/>
            <person name="Ongeri F."/>
            <person name="Patil S."/>
            <person name="Petrosino J."/>
            <person name="Pham C."/>
            <person name="Pham P."/>
            <person name="Pu L.-L."/>
            <person name="Puazo M."/>
            <person name="Raj R."/>
            <person name="Reid J."/>
            <person name="Rouhana J."/>
            <person name="Saada N."/>
            <person name="Shang Y."/>
            <person name="Simmons D."/>
            <person name="Thornton R."/>
            <person name="Warren J."/>
            <person name="Weissenberger G."/>
            <person name="Zhang J."/>
            <person name="Zhang L."/>
            <person name="Zhou C."/>
            <person name="Zhu D."/>
            <person name="Muzny D."/>
            <person name="Worley K."/>
            <person name="Gibbs R."/>
        </authorList>
    </citation>
    <scope>NUCLEOTIDE SEQUENCE [LARGE SCALE GENOMIC DNA]</scope>
    <source>
        <strain evidence="7 8">F0268</strain>
    </source>
</reference>
<dbReference type="GO" id="GO:0005737">
    <property type="term" value="C:cytoplasm"/>
    <property type="evidence" value="ECO:0007669"/>
    <property type="project" value="TreeGrafter"/>
</dbReference>
<evidence type="ECO:0000313" key="8">
    <source>
        <dbReference type="Proteomes" id="UP000004121"/>
    </source>
</evidence>